<reference evidence="1" key="2">
    <citation type="submission" date="2015-02" db="UniProtKB">
        <authorList>
            <consortium name="EnsemblMetazoa"/>
        </authorList>
    </citation>
    <scope>IDENTIFICATION</scope>
</reference>
<dbReference type="PhylomeDB" id="T1ITM2"/>
<dbReference type="SUPFAM" id="SSF54060">
    <property type="entry name" value="His-Me finger endonucleases"/>
    <property type="match status" value="1"/>
</dbReference>
<dbReference type="Gene3D" id="3.40.570.10">
    <property type="entry name" value="Extracellular Endonuclease, subunit A"/>
    <property type="match status" value="1"/>
</dbReference>
<evidence type="ECO:0000313" key="2">
    <source>
        <dbReference type="Proteomes" id="UP000014500"/>
    </source>
</evidence>
<dbReference type="EMBL" id="JH431492">
    <property type="status" value="NOT_ANNOTATED_CDS"/>
    <property type="molecule type" value="Genomic_DNA"/>
</dbReference>
<accession>T1ITM2</accession>
<dbReference type="STRING" id="126957.T1ITM2"/>
<keyword evidence="2" id="KW-1185">Reference proteome</keyword>
<sequence>ASQDWRHRIGVTGLASQDWRHRIGVTGLASQDWAVFFPIRLTAFPIRLTAFPIRLTAFPIRLTAFPIRLTAFPIRLTAFPIRLTAFPIRLTAFPIRLTAFPIRLTAFPIRLTDKPACEAFRSLFVLGPDCHVYFDTRTKTPYWTVEKISKDNVEADLHRHCEEFKFNCNLPVGFRFGNLGNNNRFDIKSVEIPLQTRDATIGLDGNPIYIKQEQCEFCQARDYWNIFQKYLTFLCKLYDKTEVCSGVVYTPKQAAANTCHGFTLAEVNRAYYFKAISCKNPDGSFRFECYKFNLLGEGCGARCLMDYHVSREELERDVGFTIFEKITQNMVKESDTRIHPDFNAH</sequence>
<dbReference type="HOGENOM" id="CLU_805568_0_0_1"/>
<name>T1ITM2_STRMM</name>
<protein>
    <submittedName>
        <fullName evidence="1">Uncharacterized protein</fullName>
    </submittedName>
</protein>
<dbReference type="eggNOG" id="ENOG502SDUI">
    <property type="taxonomic scope" value="Eukaryota"/>
</dbReference>
<evidence type="ECO:0000313" key="1">
    <source>
        <dbReference type="EnsemblMetazoa" id="SMAR004474-PA"/>
    </source>
</evidence>
<proteinExistence type="predicted"/>
<dbReference type="InterPro" id="IPR044925">
    <property type="entry name" value="His-Me_finger_sf"/>
</dbReference>
<dbReference type="Proteomes" id="UP000014500">
    <property type="component" value="Unassembled WGS sequence"/>
</dbReference>
<reference evidence="2" key="1">
    <citation type="submission" date="2011-05" db="EMBL/GenBank/DDBJ databases">
        <authorList>
            <person name="Richards S.R."/>
            <person name="Qu J."/>
            <person name="Jiang H."/>
            <person name="Jhangiani S.N."/>
            <person name="Agravi P."/>
            <person name="Goodspeed R."/>
            <person name="Gross S."/>
            <person name="Mandapat C."/>
            <person name="Jackson L."/>
            <person name="Mathew T."/>
            <person name="Pu L."/>
            <person name="Thornton R."/>
            <person name="Saada N."/>
            <person name="Wilczek-Boney K.B."/>
            <person name="Lee S."/>
            <person name="Kovar C."/>
            <person name="Wu Y."/>
            <person name="Scherer S.E."/>
            <person name="Worley K.C."/>
            <person name="Muzny D.M."/>
            <person name="Gibbs R."/>
        </authorList>
    </citation>
    <scope>NUCLEOTIDE SEQUENCE</scope>
    <source>
        <strain evidence="2">Brora</strain>
    </source>
</reference>
<dbReference type="InterPro" id="IPR044929">
    <property type="entry name" value="DNA/RNA_non-sp_Endonuclease_sf"/>
</dbReference>
<dbReference type="EnsemblMetazoa" id="SMAR004474-RA">
    <property type="protein sequence ID" value="SMAR004474-PA"/>
    <property type="gene ID" value="SMAR004474"/>
</dbReference>
<organism evidence="1 2">
    <name type="scientific">Strigamia maritima</name>
    <name type="common">European centipede</name>
    <name type="synonym">Geophilus maritimus</name>
    <dbReference type="NCBI Taxonomy" id="126957"/>
    <lineage>
        <taxon>Eukaryota</taxon>
        <taxon>Metazoa</taxon>
        <taxon>Ecdysozoa</taxon>
        <taxon>Arthropoda</taxon>
        <taxon>Myriapoda</taxon>
        <taxon>Chilopoda</taxon>
        <taxon>Pleurostigmophora</taxon>
        <taxon>Geophilomorpha</taxon>
        <taxon>Linotaeniidae</taxon>
        <taxon>Strigamia</taxon>
    </lineage>
</organism>
<dbReference type="AlphaFoldDB" id="T1ITM2"/>